<evidence type="ECO:0000313" key="1">
    <source>
        <dbReference type="EMBL" id="MFC5286896.1"/>
    </source>
</evidence>
<dbReference type="Gene3D" id="2.40.30.100">
    <property type="entry name" value="AF2212/PG0164-like"/>
    <property type="match status" value="1"/>
</dbReference>
<proteinExistence type="predicted"/>
<reference evidence="2" key="1">
    <citation type="journal article" date="2019" name="Int. J. Syst. Evol. Microbiol.">
        <title>The Global Catalogue of Microorganisms (GCM) 10K type strain sequencing project: providing services to taxonomists for standard genome sequencing and annotation.</title>
        <authorList>
            <consortium name="The Broad Institute Genomics Platform"/>
            <consortium name="The Broad Institute Genome Sequencing Center for Infectious Disease"/>
            <person name="Wu L."/>
            <person name="Ma J."/>
        </authorList>
    </citation>
    <scope>NUCLEOTIDE SEQUENCE [LARGE SCALE GENOMIC DNA]</scope>
    <source>
        <strain evidence="2">CCUG 59778</strain>
    </source>
</reference>
<dbReference type="SUPFAM" id="SSF141694">
    <property type="entry name" value="AF2212/PG0164-like"/>
    <property type="match status" value="1"/>
</dbReference>
<dbReference type="EMBL" id="JBHSKF010000003">
    <property type="protein sequence ID" value="MFC5286896.1"/>
    <property type="molecule type" value="Genomic_DNA"/>
</dbReference>
<name>A0ABW0ELS9_9PSEU</name>
<sequence>MTPLDHEFEVPLRRDEGKGAWTIAVLPGSGALLGTRRPVKVSGLMDGHRFDATLLPMGDGTHMVPVRAALRALVDKGDGDVVRIRLDRKH</sequence>
<evidence type="ECO:0000313" key="2">
    <source>
        <dbReference type="Proteomes" id="UP001596157"/>
    </source>
</evidence>
<dbReference type="Proteomes" id="UP001596157">
    <property type="component" value="Unassembled WGS sequence"/>
</dbReference>
<dbReference type="InterPro" id="IPR037079">
    <property type="entry name" value="AF2212/PG0164-like_sf"/>
</dbReference>
<keyword evidence="2" id="KW-1185">Reference proteome</keyword>
<protein>
    <submittedName>
        <fullName evidence="1">DUF1905 domain-containing protein</fullName>
    </submittedName>
</protein>
<comment type="caution">
    <text evidence="1">The sequence shown here is derived from an EMBL/GenBank/DDBJ whole genome shotgun (WGS) entry which is preliminary data.</text>
</comment>
<gene>
    <name evidence="1" type="ORF">ACFPM7_07520</name>
</gene>
<dbReference type="Pfam" id="PF08922">
    <property type="entry name" value="DUF1905"/>
    <property type="match status" value="1"/>
</dbReference>
<dbReference type="RefSeq" id="WP_378245314.1">
    <property type="nucleotide sequence ID" value="NZ_JBHSKF010000003.1"/>
</dbReference>
<organism evidence="1 2">
    <name type="scientific">Actinokineospora guangxiensis</name>
    <dbReference type="NCBI Taxonomy" id="1490288"/>
    <lineage>
        <taxon>Bacteria</taxon>
        <taxon>Bacillati</taxon>
        <taxon>Actinomycetota</taxon>
        <taxon>Actinomycetes</taxon>
        <taxon>Pseudonocardiales</taxon>
        <taxon>Pseudonocardiaceae</taxon>
        <taxon>Actinokineospora</taxon>
    </lineage>
</organism>
<accession>A0ABW0ELS9</accession>
<dbReference type="InterPro" id="IPR015018">
    <property type="entry name" value="DUF1905"/>
</dbReference>